<evidence type="ECO:0000313" key="5">
    <source>
        <dbReference type="EMBL" id="KIK41672.1"/>
    </source>
</evidence>
<dbReference type="GO" id="GO:0005576">
    <property type="term" value="C:extracellular region"/>
    <property type="evidence" value="ECO:0007669"/>
    <property type="project" value="InterPro"/>
</dbReference>
<evidence type="ECO:0000259" key="4">
    <source>
        <dbReference type="SMART" id="SM00495"/>
    </source>
</evidence>
<dbReference type="OrthoDB" id="3012298at2759"/>
<gene>
    <name evidence="5" type="ORF">CY34DRAFT_193995</name>
</gene>
<dbReference type="Proteomes" id="UP000054485">
    <property type="component" value="Unassembled WGS sequence"/>
</dbReference>
<evidence type="ECO:0000256" key="1">
    <source>
        <dbReference type="ARBA" id="ARBA00022801"/>
    </source>
</evidence>
<dbReference type="InParanoid" id="A0A0D0B578"/>
<dbReference type="CDD" id="cd12215">
    <property type="entry name" value="ChiC_BD"/>
    <property type="match status" value="2"/>
</dbReference>
<accession>A0A0D0B578</accession>
<dbReference type="GO" id="GO:0030246">
    <property type="term" value="F:carbohydrate binding"/>
    <property type="evidence" value="ECO:0007669"/>
    <property type="project" value="InterPro"/>
</dbReference>
<keyword evidence="3" id="KW-0732">Signal</keyword>
<dbReference type="AlphaFoldDB" id="A0A0D0B578"/>
<feature type="domain" description="Chitin-binding type-3" evidence="4">
    <location>
        <begin position="186"/>
        <end position="229"/>
    </location>
</feature>
<dbReference type="GO" id="GO:0004553">
    <property type="term" value="F:hydrolase activity, hydrolyzing O-glycosyl compounds"/>
    <property type="evidence" value="ECO:0007669"/>
    <property type="project" value="InterPro"/>
</dbReference>
<evidence type="ECO:0000256" key="2">
    <source>
        <dbReference type="SAM" id="MobiDB-lite"/>
    </source>
</evidence>
<proteinExistence type="predicted"/>
<keyword evidence="6" id="KW-1185">Reference proteome</keyword>
<organism evidence="5 6">
    <name type="scientific">Suillus luteus UH-Slu-Lm8-n1</name>
    <dbReference type="NCBI Taxonomy" id="930992"/>
    <lineage>
        <taxon>Eukaryota</taxon>
        <taxon>Fungi</taxon>
        <taxon>Dikarya</taxon>
        <taxon>Basidiomycota</taxon>
        <taxon>Agaricomycotina</taxon>
        <taxon>Agaricomycetes</taxon>
        <taxon>Agaricomycetidae</taxon>
        <taxon>Boletales</taxon>
        <taxon>Suillineae</taxon>
        <taxon>Suillaceae</taxon>
        <taxon>Suillus</taxon>
    </lineage>
</organism>
<reference evidence="6" key="2">
    <citation type="submission" date="2015-01" db="EMBL/GenBank/DDBJ databases">
        <title>Evolutionary Origins and Diversification of the Mycorrhizal Mutualists.</title>
        <authorList>
            <consortium name="DOE Joint Genome Institute"/>
            <consortium name="Mycorrhizal Genomics Consortium"/>
            <person name="Kohler A."/>
            <person name="Kuo A."/>
            <person name="Nagy L.G."/>
            <person name="Floudas D."/>
            <person name="Copeland A."/>
            <person name="Barry K.W."/>
            <person name="Cichocki N."/>
            <person name="Veneault-Fourrey C."/>
            <person name="LaButti K."/>
            <person name="Lindquist E.A."/>
            <person name="Lipzen A."/>
            <person name="Lundell T."/>
            <person name="Morin E."/>
            <person name="Murat C."/>
            <person name="Riley R."/>
            <person name="Ohm R."/>
            <person name="Sun H."/>
            <person name="Tunlid A."/>
            <person name="Henrissat B."/>
            <person name="Grigoriev I.V."/>
            <person name="Hibbett D.S."/>
            <person name="Martin F."/>
        </authorList>
    </citation>
    <scope>NUCLEOTIDE SEQUENCE [LARGE SCALE GENOMIC DNA]</scope>
    <source>
        <strain evidence="6">UH-Slu-Lm8-n1</strain>
    </source>
</reference>
<reference evidence="5 6" key="1">
    <citation type="submission" date="2014-04" db="EMBL/GenBank/DDBJ databases">
        <authorList>
            <consortium name="DOE Joint Genome Institute"/>
            <person name="Kuo A."/>
            <person name="Ruytinx J."/>
            <person name="Rineau F."/>
            <person name="Colpaert J."/>
            <person name="Kohler A."/>
            <person name="Nagy L.G."/>
            <person name="Floudas D."/>
            <person name="Copeland A."/>
            <person name="Barry K.W."/>
            <person name="Cichocki N."/>
            <person name="Veneault-Fourrey C."/>
            <person name="LaButti K."/>
            <person name="Lindquist E.A."/>
            <person name="Lipzen A."/>
            <person name="Lundell T."/>
            <person name="Morin E."/>
            <person name="Murat C."/>
            <person name="Sun H."/>
            <person name="Tunlid A."/>
            <person name="Henrissat B."/>
            <person name="Grigoriev I.V."/>
            <person name="Hibbett D.S."/>
            <person name="Martin F."/>
            <person name="Nordberg H.P."/>
            <person name="Cantor M.N."/>
            <person name="Hua S.X."/>
        </authorList>
    </citation>
    <scope>NUCLEOTIDE SEQUENCE [LARGE SCALE GENOMIC DNA]</scope>
    <source>
        <strain evidence="5 6">UH-Slu-Lm8-n1</strain>
    </source>
</reference>
<feature type="domain" description="Chitin-binding type-3" evidence="4">
    <location>
        <begin position="128"/>
        <end position="171"/>
    </location>
</feature>
<name>A0A0D0B578_9AGAM</name>
<feature type="region of interest" description="Disordered" evidence="2">
    <location>
        <begin position="49"/>
        <end position="123"/>
    </location>
</feature>
<evidence type="ECO:0000313" key="6">
    <source>
        <dbReference type="Proteomes" id="UP000054485"/>
    </source>
</evidence>
<feature type="signal peptide" evidence="3">
    <location>
        <begin position="1"/>
        <end position="21"/>
    </location>
</feature>
<feature type="chain" id="PRO_5002224457" evidence="3">
    <location>
        <begin position="22"/>
        <end position="233"/>
    </location>
</feature>
<sequence length="233" mass="24356">MYSKFISVAFVFAATLAPTSAVALPRGNAVDARDDPKIATVSPMITPTVTPTLATATPTRTSLSTTPTSSTTYTSPTTSSSIVTHPPSSSIITPSNTLTPSTTVTPISKPSETAKRSGSATTSTCNEVLPWQVNLAYSGGEQVTFKNQLWTANQWNYNSNPDSAAGAWTLNGVCNPSVTPKDCSKVVAWNKSTAYPGGSSVTYNGHLWTSTQWTSSNSPGDTSGTWKDMGACA</sequence>
<dbReference type="SUPFAM" id="SSF51055">
    <property type="entry name" value="Carbohydrate binding domain"/>
    <property type="match status" value="2"/>
</dbReference>
<dbReference type="InterPro" id="IPR003610">
    <property type="entry name" value="CBM5/12"/>
</dbReference>
<dbReference type="GO" id="GO:0005975">
    <property type="term" value="P:carbohydrate metabolic process"/>
    <property type="evidence" value="ECO:0007669"/>
    <property type="project" value="InterPro"/>
</dbReference>
<feature type="compositionally biased region" description="Low complexity" evidence="2">
    <location>
        <begin position="49"/>
        <end position="108"/>
    </location>
</feature>
<dbReference type="SMART" id="SM00495">
    <property type="entry name" value="ChtBD3"/>
    <property type="match status" value="2"/>
</dbReference>
<evidence type="ECO:0000256" key="3">
    <source>
        <dbReference type="SAM" id="SignalP"/>
    </source>
</evidence>
<dbReference type="Gene3D" id="2.10.10.20">
    <property type="entry name" value="Carbohydrate-binding module superfamily 5/12"/>
    <property type="match status" value="2"/>
</dbReference>
<protein>
    <submittedName>
        <fullName evidence="5">Carbohydrate-binding module family 5 protein</fullName>
    </submittedName>
</protein>
<dbReference type="InterPro" id="IPR036573">
    <property type="entry name" value="CBM_sf_5/12"/>
</dbReference>
<dbReference type="EMBL" id="KN835261">
    <property type="protein sequence ID" value="KIK41672.1"/>
    <property type="molecule type" value="Genomic_DNA"/>
</dbReference>
<keyword evidence="1" id="KW-0378">Hydrolase</keyword>
<dbReference type="HOGENOM" id="CLU_090394_0_0_1"/>